<evidence type="ECO:0000256" key="1">
    <source>
        <dbReference type="ARBA" id="ARBA00002523"/>
    </source>
</evidence>
<feature type="region of interest" description="Disordered" evidence="2">
    <location>
        <begin position="1"/>
        <end position="30"/>
    </location>
</feature>
<evidence type="ECO:0000313" key="4">
    <source>
        <dbReference type="EMBL" id="CAE8600312.1"/>
    </source>
</evidence>
<feature type="compositionally biased region" description="Basic and acidic residues" evidence="2">
    <location>
        <begin position="269"/>
        <end position="280"/>
    </location>
</feature>
<dbReference type="EMBL" id="CAJNNV010012025">
    <property type="protein sequence ID" value="CAE8600312.1"/>
    <property type="molecule type" value="Genomic_DNA"/>
</dbReference>
<feature type="compositionally biased region" description="Basic and acidic residues" evidence="2">
    <location>
        <begin position="186"/>
        <end position="197"/>
    </location>
</feature>
<gene>
    <name evidence="4" type="ORF">PGLA1383_LOCUS18640</name>
</gene>
<feature type="region of interest" description="Disordered" evidence="2">
    <location>
        <begin position="237"/>
        <end position="280"/>
    </location>
</feature>
<evidence type="ECO:0000256" key="2">
    <source>
        <dbReference type="SAM" id="MobiDB-lite"/>
    </source>
</evidence>
<organism evidence="4 5">
    <name type="scientific">Polarella glacialis</name>
    <name type="common">Dinoflagellate</name>
    <dbReference type="NCBI Taxonomy" id="89957"/>
    <lineage>
        <taxon>Eukaryota</taxon>
        <taxon>Sar</taxon>
        <taxon>Alveolata</taxon>
        <taxon>Dinophyceae</taxon>
        <taxon>Suessiales</taxon>
        <taxon>Suessiaceae</taxon>
        <taxon>Polarella</taxon>
    </lineage>
</organism>
<reference evidence="4" key="1">
    <citation type="submission" date="2021-02" db="EMBL/GenBank/DDBJ databases">
        <authorList>
            <person name="Dougan E. K."/>
            <person name="Rhodes N."/>
            <person name="Thang M."/>
            <person name="Chan C."/>
        </authorList>
    </citation>
    <scope>NUCLEOTIDE SEQUENCE</scope>
</reference>
<feature type="domain" description="Trypanosome variant surface glycoprotein C-terminal" evidence="3">
    <location>
        <begin position="42"/>
        <end position="115"/>
    </location>
</feature>
<feature type="compositionally biased region" description="Low complexity" evidence="2">
    <location>
        <begin position="88"/>
        <end position="102"/>
    </location>
</feature>
<feature type="compositionally biased region" description="Low complexity" evidence="2">
    <location>
        <begin position="1"/>
        <end position="19"/>
    </location>
</feature>
<dbReference type="InterPro" id="IPR019609">
    <property type="entry name" value="Variant_surf_glycoprt_trypan_C"/>
</dbReference>
<feature type="compositionally biased region" description="Low complexity" evidence="2">
    <location>
        <begin position="337"/>
        <end position="351"/>
    </location>
</feature>
<feature type="non-terminal residue" evidence="4">
    <location>
        <position position="1"/>
    </location>
</feature>
<name>A0A813EGS5_POLGL</name>
<feature type="compositionally biased region" description="Basic and acidic residues" evidence="2">
    <location>
        <begin position="20"/>
        <end position="30"/>
    </location>
</feature>
<feature type="compositionally biased region" description="Basic and acidic residues" evidence="2">
    <location>
        <begin position="103"/>
        <end position="114"/>
    </location>
</feature>
<evidence type="ECO:0000313" key="5">
    <source>
        <dbReference type="Proteomes" id="UP000654075"/>
    </source>
</evidence>
<proteinExistence type="predicted"/>
<feature type="region of interest" description="Disordered" evidence="2">
    <location>
        <begin position="320"/>
        <end position="358"/>
    </location>
</feature>
<feature type="domain" description="Trypanosome variant surface glycoprotein C-terminal" evidence="3">
    <location>
        <begin position="125"/>
        <end position="198"/>
    </location>
</feature>
<keyword evidence="5" id="KW-1185">Reference proteome</keyword>
<feature type="region of interest" description="Disordered" evidence="2">
    <location>
        <begin position="154"/>
        <end position="197"/>
    </location>
</feature>
<sequence>PVNVQTAAPTTTAATSSQKKAAESSQKKVDCGDSWGSFAVSCSACPHGRDGCDGGDCFWVEQVDGQGTCVEKSSQKKAAESAEPVNVQTAAPTTTAATSSQKKAAESSQKKVDCGDSWGSFAVSCSACPHGRDGCDGGDCFWVEQVDGQGTCVEKSSQKKAAESAEPVNVQTAAPTTTAATSSQKKAAESSQKKVDCGDSWGSFAVSCSACPHGRDGCDGGDCFWVEQVDGQGTCVEKSSQKKAAESAEPVNVQTAAPTTTAATSSQKKAAESSQKKVDCGDSWGSFAVSCSACPHGRDGCDGGDCFWVEQVDGQGTCVEKSSQKKAAESAEPVNVQTAAPTTTAATSSQKKAAESSQKKVDCGDSWGSFAVSCSACPHGRDGCDGGDCFWVEQADGQGTCVAK</sequence>
<dbReference type="Pfam" id="PF10659">
    <property type="entry name" value="Trypan_glycop_C"/>
    <property type="match status" value="4"/>
</dbReference>
<feature type="region of interest" description="Disordered" evidence="2">
    <location>
        <begin position="71"/>
        <end position="114"/>
    </location>
</feature>
<accession>A0A813EGS5</accession>
<comment type="caution">
    <text evidence="4">The sequence shown here is derived from an EMBL/GenBank/DDBJ whole genome shotgun (WGS) entry which is preliminary data.</text>
</comment>
<feature type="compositionally biased region" description="Low complexity" evidence="2">
    <location>
        <begin position="171"/>
        <end position="185"/>
    </location>
</feature>
<feature type="domain" description="Trypanosome variant surface glycoprotein C-terminal" evidence="3">
    <location>
        <begin position="208"/>
        <end position="281"/>
    </location>
</feature>
<feature type="domain" description="Trypanosome variant surface glycoprotein C-terminal" evidence="3">
    <location>
        <begin position="291"/>
        <end position="364"/>
    </location>
</feature>
<evidence type="ECO:0000259" key="3">
    <source>
        <dbReference type="Pfam" id="PF10659"/>
    </source>
</evidence>
<dbReference type="Proteomes" id="UP000654075">
    <property type="component" value="Unassembled WGS sequence"/>
</dbReference>
<comment type="function">
    <text evidence="1">VSG forms a coat on the surface of the parasite. The trypanosome evades the immune response of the host by expressing a series of antigenically distinct VSGs from an estimated 1000 VSG genes.</text>
</comment>
<protein>
    <recommendedName>
        <fullName evidence="3">Trypanosome variant surface glycoprotein C-terminal domain-containing protein</fullName>
    </recommendedName>
</protein>
<dbReference type="AlphaFoldDB" id="A0A813EGS5"/>
<feature type="compositionally biased region" description="Low complexity" evidence="2">
    <location>
        <begin position="254"/>
        <end position="268"/>
    </location>
</feature>